<evidence type="ECO:0000313" key="2">
    <source>
        <dbReference type="Proteomes" id="UP000775213"/>
    </source>
</evidence>
<comment type="caution">
    <text evidence="1">The sequence shown here is derived from an EMBL/GenBank/DDBJ whole genome shotgun (WGS) entry which is preliminary data.</text>
</comment>
<keyword evidence="2" id="KW-1185">Reference proteome</keyword>
<sequence>MKNLPIPLHISAVDILKMINILDVEHLLYEVCYLSKYIDEEFLFKVELSVQVGRSNATMLKKSMKLLWRMNLKVEYTQSLNERNNKFMKIKNLQGEYKRKVLLDDVNLNENDRDNPPRIFDISEIKRYVSSFVYDHYREKKIILLIEHSGRVRTHGFGLKLHLAGDFLSVQSPSGRKSGSDRGLNSYNYRTAALLTVERCDIHVALPLLSNAGIWYCGAL</sequence>
<organism evidence="1 2">
    <name type="scientific">Dendrobium chrysotoxum</name>
    <name type="common">Orchid</name>
    <dbReference type="NCBI Taxonomy" id="161865"/>
    <lineage>
        <taxon>Eukaryota</taxon>
        <taxon>Viridiplantae</taxon>
        <taxon>Streptophyta</taxon>
        <taxon>Embryophyta</taxon>
        <taxon>Tracheophyta</taxon>
        <taxon>Spermatophyta</taxon>
        <taxon>Magnoliopsida</taxon>
        <taxon>Liliopsida</taxon>
        <taxon>Asparagales</taxon>
        <taxon>Orchidaceae</taxon>
        <taxon>Epidendroideae</taxon>
        <taxon>Malaxideae</taxon>
        <taxon>Dendrobiinae</taxon>
        <taxon>Dendrobium</taxon>
    </lineage>
</organism>
<evidence type="ECO:0000313" key="1">
    <source>
        <dbReference type="EMBL" id="KAH0461425.1"/>
    </source>
</evidence>
<proteinExistence type="predicted"/>
<reference evidence="1 2" key="1">
    <citation type="journal article" date="2021" name="Hortic Res">
        <title>Chromosome-scale assembly of the Dendrobium chrysotoxum genome enhances the understanding of orchid evolution.</title>
        <authorList>
            <person name="Zhang Y."/>
            <person name="Zhang G.Q."/>
            <person name="Zhang D."/>
            <person name="Liu X.D."/>
            <person name="Xu X.Y."/>
            <person name="Sun W.H."/>
            <person name="Yu X."/>
            <person name="Zhu X."/>
            <person name="Wang Z.W."/>
            <person name="Zhao X."/>
            <person name="Zhong W.Y."/>
            <person name="Chen H."/>
            <person name="Yin W.L."/>
            <person name="Huang T."/>
            <person name="Niu S.C."/>
            <person name="Liu Z.J."/>
        </authorList>
    </citation>
    <scope>NUCLEOTIDE SEQUENCE [LARGE SCALE GENOMIC DNA]</scope>
    <source>
        <strain evidence="1">Lindl</strain>
    </source>
</reference>
<dbReference type="Proteomes" id="UP000775213">
    <property type="component" value="Unassembled WGS sequence"/>
</dbReference>
<protein>
    <submittedName>
        <fullName evidence="1">Uncharacterized protein</fullName>
    </submittedName>
</protein>
<gene>
    <name evidence="1" type="ORF">IEQ34_009000</name>
</gene>
<dbReference type="AlphaFoldDB" id="A0AAV7GZC7"/>
<dbReference type="EMBL" id="JAGFBR010000009">
    <property type="protein sequence ID" value="KAH0461425.1"/>
    <property type="molecule type" value="Genomic_DNA"/>
</dbReference>
<accession>A0AAV7GZC7</accession>
<name>A0AAV7GZC7_DENCH</name>